<keyword evidence="2" id="KW-1185">Reference proteome</keyword>
<name>A0A6G5QHC0_9BACT</name>
<sequence>MDIFNSTPREKFYEILQNANRNLVADEIDVILQKFIAMSMILEQTNPNLQSFINENLDQIYSSLDDMYLHISGEILSKNE</sequence>
<dbReference type="RefSeq" id="WP_171993824.1">
    <property type="nucleotide sequence ID" value="NZ_CP012542.1"/>
</dbReference>
<dbReference type="Proteomes" id="UP000503264">
    <property type="component" value="Chromosome"/>
</dbReference>
<dbReference type="Pfam" id="PF09442">
    <property type="entry name" value="DUF2018"/>
    <property type="match status" value="1"/>
</dbReference>
<dbReference type="EMBL" id="CP012542">
    <property type="protein sequence ID" value="QCD44896.1"/>
    <property type="molecule type" value="Genomic_DNA"/>
</dbReference>
<evidence type="ECO:0000313" key="1">
    <source>
        <dbReference type="EMBL" id="QCD44896.1"/>
    </source>
</evidence>
<organism evidence="1 2">
    <name type="scientific">Campylobacter mucosalis CCUG 21559</name>
    <dbReference type="NCBI Taxonomy" id="1032067"/>
    <lineage>
        <taxon>Bacteria</taxon>
        <taxon>Pseudomonadati</taxon>
        <taxon>Campylobacterota</taxon>
        <taxon>Epsilonproteobacteria</taxon>
        <taxon>Campylobacterales</taxon>
        <taxon>Campylobacteraceae</taxon>
        <taxon>Campylobacter</taxon>
    </lineage>
</organism>
<reference evidence="1 2" key="1">
    <citation type="submission" date="2016-07" db="EMBL/GenBank/DDBJ databases">
        <title>Comparative genomics of the Campylobacter concisus group.</title>
        <authorList>
            <person name="Miller W.G."/>
            <person name="Yee E."/>
            <person name="Chapman M.H."/>
            <person name="Huynh S."/>
            <person name="Bono J.L."/>
            <person name="On S.L.W."/>
            <person name="StLeger J."/>
            <person name="Foster G."/>
            <person name="Parker C.T."/>
        </authorList>
    </citation>
    <scope>NUCLEOTIDE SEQUENCE [LARGE SCALE GENOMIC DNA]</scope>
    <source>
        <strain evidence="1 2">CCUG 21559</strain>
    </source>
</reference>
<protein>
    <submittedName>
        <fullName evidence="1">Putative DUF2018 domain protein</fullName>
    </submittedName>
</protein>
<dbReference type="AlphaFoldDB" id="A0A6G5QHC0"/>
<dbReference type="InterPro" id="IPR023126">
    <property type="entry name" value="HP0242-like_sf"/>
</dbReference>
<gene>
    <name evidence="1" type="ORF">CMUC_1122</name>
</gene>
<accession>A0A6G5QHC0</accession>
<proteinExistence type="predicted"/>
<dbReference type="SUPFAM" id="SSF158752">
    <property type="entry name" value="HP0242-like"/>
    <property type="match status" value="1"/>
</dbReference>
<dbReference type="InterPro" id="IPR018563">
    <property type="entry name" value="DUF2018"/>
</dbReference>
<evidence type="ECO:0000313" key="2">
    <source>
        <dbReference type="Proteomes" id="UP000503264"/>
    </source>
</evidence>
<dbReference type="Gene3D" id="1.10.3350.10">
    <property type="entry name" value="HP0242-like domain"/>
    <property type="match status" value="1"/>
</dbReference>